<dbReference type="Gene3D" id="3.90.730.10">
    <property type="entry name" value="Ribonuclease T2-like"/>
    <property type="match status" value="1"/>
</dbReference>
<dbReference type="Pfam" id="PF00445">
    <property type="entry name" value="Ribonuclease_T2"/>
    <property type="match status" value="1"/>
</dbReference>
<sequence length="214" mass="23370">MARGKAKTGIALALLLLAVGPAKADDAGVFDYWILALSWQPTWCALEGDARGAEQCNRSAGWVLHGLWPQYERGWPEYCATDQRDPTRAETGAMADIMGDGGAAWYQWKKHGRCAGVAADEYFGLARQAYDAIARPAVFRQMERPLRMPASVVEEAFMTANPALFADAVTITCKGGRIAEARICLSRDGLTPRTCGNDAIRDCRMTDALLDPVR</sequence>
<dbReference type="InterPro" id="IPR036430">
    <property type="entry name" value="RNase_T2-like_sf"/>
</dbReference>
<dbReference type="SUPFAM" id="SSF55895">
    <property type="entry name" value="Ribonuclease Rh-like"/>
    <property type="match status" value="1"/>
</dbReference>
<name>K2HM90_9RHOB</name>
<dbReference type="PANTHER" id="PTHR11240:SF22">
    <property type="entry name" value="RIBONUCLEASE T2"/>
    <property type="match status" value="1"/>
</dbReference>
<dbReference type="GO" id="GO:0006401">
    <property type="term" value="P:RNA catabolic process"/>
    <property type="evidence" value="ECO:0007669"/>
    <property type="project" value="UniProtKB-ARBA"/>
</dbReference>
<dbReference type="GO" id="GO:0003723">
    <property type="term" value="F:RNA binding"/>
    <property type="evidence" value="ECO:0007669"/>
    <property type="project" value="InterPro"/>
</dbReference>
<dbReference type="STRING" id="1231392.OCGS_1975"/>
<dbReference type="PATRIC" id="fig|1231392.3.peg.1985"/>
<dbReference type="InterPro" id="IPR018188">
    <property type="entry name" value="RNase_T2_His_AS_1"/>
</dbReference>
<protein>
    <submittedName>
        <fullName evidence="4">Ribonuclease T2 family protein</fullName>
    </submittedName>
</protein>
<feature type="signal peptide" evidence="3">
    <location>
        <begin position="1"/>
        <end position="24"/>
    </location>
</feature>
<evidence type="ECO:0000313" key="4">
    <source>
        <dbReference type="EMBL" id="EKE43994.1"/>
    </source>
</evidence>
<evidence type="ECO:0000256" key="3">
    <source>
        <dbReference type="SAM" id="SignalP"/>
    </source>
</evidence>
<comment type="caution">
    <text evidence="4">The sequence shown here is derived from an EMBL/GenBank/DDBJ whole genome shotgun (WGS) entry which is preliminary data.</text>
</comment>
<keyword evidence="5" id="KW-1185">Reference proteome</keyword>
<evidence type="ECO:0000313" key="5">
    <source>
        <dbReference type="Proteomes" id="UP000006765"/>
    </source>
</evidence>
<dbReference type="PANTHER" id="PTHR11240">
    <property type="entry name" value="RIBONUCLEASE T2"/>
    <property type="match status" value="1"/>
</dbReference>
<comment type="similarity">
    <text evidence="1 2">Belongs to the RNase T2 family.</text>
</comment>
<dbReference type="RefSeq" id="WP_007427127.1">
    <property type="nucleotide sequence ID" value="NZ_AMGO01000046.1"/>
</dbReference>
<dbReference type="EMBL" id="AMGO01000046">
    <property type="protein sequence ID" value="EKE43994.1"/>
    <property type="molecule type" value="Genomic_DNA"/>
</dbReference>
<dbReference type="GO" id="GO:0033897">
    <property type="term" value="F:ribonuclease T2 activity"/>
    <property type="evidence" value="ECO:0007669"/>
    <property type="project" value="InterPro"/>
</dbReference>
<dbReference type="Proteomes" id="UP000006765">
    <property type="component" value="Unassembled WGS sequence"/>
</dbReference>
<evidence type="ECO:0000256" key="1">
    <source>
        <dbReference type="ARBA" id="ARBA00007469"/>
    </source>
</evidence>
<gene>
    <name evidence="4" type="ORF">OCGS_1975</name>
</gene>
<dbReference type="AlphaFoldDB" id="K2HM90"/>
<reference evidence="4 5" key="1">
    <citation type="journal article" date="2012" name="J. Bacteriol.">
        <title>Draft Genome Sequence of Oceaniovalibus guishaninsula JLT2003T.</title>
        <authorList>
            <person name="Tang K."/>
            <person name="Liu K."/>
            <person name="Jiao N."/>
        </authorList>
    </citation>
    <scope>NUCLEOTIDE SEQUENCE [LARGE SCALE GENOMIC DNA]</scope>
    <source>
        <strain evidence="4 5">JLT2003</strain>
    </source>
</reference>
<keyword evidence="3" id="KW-0732">Signal</keyword>
<dbReference type="InterPro" id="IPR001568">
    <property type="entry name" value="RNase_T2-like"/>
</dbReference>
<dbReference type="eggNOG" id="COG3719">
    <property type="taxonomic scope" value="Bacteria"/>
</dbReference>
<accession>K2HM90</accession>
<organism evidence="4 5">
    <name type="scientific">Oceaniovalibus guishaninsula JLT2003</name>
    <dbReference type="NCBI Taxonomy" id="1231392"/>
    <lineage>
        <taxon>Bacteria</taxon>
        <taxon>Pseudomonadati</taxon>
        <taxon>Pseudomonadota</taxon>
        <taxon>Alphaproteobacteria</taxon>
        <taxon>Rhodobacterales</taxon>
        <taxon>Roseobacteraceae</taxon>
        <taxon>Oceaniovalibus</taxon>
    </lineage>
</organism>
<dbReference type="OrthoDB" id="4720638at2"/>
<dbReference type="PROSITE" id="PS00530">
    <property type="entry name" value="RNASE_T2_1"/>
    <property type="match status" value="1"/>
</dbReference>
<evidence type="ECO:0000256" key="2">
    <source>
        <dbReference type="RuleBase" id="RU004328"/>
    </source>
</evidence>
<dbReference type="CDD" id="cd01062">
    <property type="entry name" value="RNase_T2_prok"/>
    <property type="match status" value="1"/>
</dbReference>
<dbReference type="InterPro" id="IPR039378">
    <property type="entry name" value="RNase_T2_prok"/>
</dbReference>
<proteinExistence type="inferred from homology"/>
<feature type="chain" id="PRO_5003860707" evidence="3">
    <location>
        <begin position="25"/>
        <end position="214"/>
    </location>
</feature>